<dbReference type="InterPro" id="IPR005152">
    <property type="entry name" value="Lipase_secreted"/>
</dbReference>
<feature type="chain" id="PRO_5046349538" evidence="1">
    <location>
        <begin position="26"/>
        <end position="432"/>
    </location>
</feature>
<evidence type="ECO:0000256" key="1">
    <source>
        <dbReference type="SAM" id="SignalP"/>
    </source>
</evidence>
<keyword evidence="3" id="KW-1185">Reference proteome</keyword>
<protein>
    <submittedName>
        <fullName evidence="2">Lipase family protein</fullName>
    </submittedName>
</protein>
<organism evidence="2 3">
    <name type="scientific">Endosaccharibacter trunci</name>
    <dbReference type="NCBI Taxonomy" id="2812733"/>
    <lineage>
        <taxon>Bacteria</taxon>
        <taxon>Pseudomonadati</taxon>
        <taxon>Pseudomonadota</taxon>
        <taxon>Alphaproteobacteria</taxon>
        <taxon>Acetobacterales</taxon>
        <taxon>Acetobacteraceae</taxon>
        <taxon>Endosaccharibacter</taxon>
    </lineage>
</organism>
<comment type="caution">
    <text evidence="2">The sequence shown here is derived from an EMBL/GenBank/DDBJ whole genome shotgun (WGS) entry which is preliminary data.</text>
</comment>
<reference evidence="2 3" key="1">
    <citation type="submission" date="2022-06" db="EMBL/GenBank/DDBJ databases">
        <title>Endosaccharibacter gen. nov., sp. nov., endophytic bacteria isolated from sugarcane.</title>
        <authorList>
            <person name="Pitiwittayakul N."/>
            <person name="Yukphan P."/>
            <person name="Charoenyingcharoen P."/>
            <person name="Tanasupawat S."/>
        </authorList>
    </citation>
    <scope>NUCLEOTIDE SEQUENCE [LARGE SCALE GENOMIC DNA]</scope>
    <source>
        <strain evidence="2 3">KSS8</strain>
    </source>
</reference>
<name>A0ABT1WCZ5_9PROT</name>
<dbReference type="Proteomes" id="UP001524587">
    <property type="component" value="Unassembled WGS sequence"/>
</dbReference>
<gene>
    <name evidence="2" type="ORF">NFI95_16845</name>
</gene>
<dbReference type="Pfam" id="PF03583">
    <property type="entry name" value="LIP"/>
    <property type="match status" value="1"/>
</dbReference>
<dbReference type="PIRSF" id="PIRSF029171">
    <property type="entry name" value="Esterase_LipA"/>
    <property type="match status" value="1"/>
</dbReference>
<evidence type="ECO:0000313" key="2">
    <source>
        <dbReference type="EMBL" id="MCQ8280112.1"/>
    </source>
</evidence>
<dbReference type="Gene3D" id="3.40.50.1820">
    <property type="entry name" value="alpha/beta hydrolase"/>
    <property type="match status" value="2"/>
</dbReference>
<feature type="signal peptide" evidence="1">
    <location>
        <begin position="1"/>
        <end position="25"/>
    </location>
</feature>
<evidence type="ECO:0000313" key="3">
    <source>
        <dbReference type="Proteomes" id="UP001524587"/>
    </source>
</evidence>
<dbReference type="PANTHER" id="PTHR34853:SF1">
    <property type="entry name" value="LIPASE 5"/>
    <property type="match status" value="1"/>
</dbReference>
<dbReference type="RefSeq" id="WP_422865599.1">
    <property type="nucleotide sequence ID" value="NZ_JAMSKV010000023.1"/>
</dbReference>
<accession>A0ABT1WCZ5</accession>
<dbReference type="PANTHER" id="PTHR34853">
    <property type="match status" value="1"/>
</dbReference>
<keyword evidence="1" id="KW-0732">Signal</keyword>
<dbReference type="InterPro" id="IPR029058">
    <property type="entry name" value="AB_hydrolase_fold"/>
</dbReference>
<dbReference type="SUPFAM" id="SSF53474">
    <property type="entry name" value="alpha/beta-Hydrolases"/>
    <property type="match status" value="1"/>
</dbReference>
<dbReference type="EMBL" id="JAMSKV010000023">
    <property type="protein sequence ID" value="MCQ8280112.1"/>
    <property type="molecule type" value="Genomic_DNA"/>
</dbReference>
<proteinExistence type="predicted"/>
<sequence length="432" mass="44457">MRKAGPVLLQSLAGVLCLGIGLANATDAARGPSPDPRMGDGGVSSFYDWTGALPSGPGRMLRQEPLPSAMLPPHAASGTRILYSSLSGVGRQGPAAVSGLLLLPRGAAPAGGWPVVAWAHGTTGFADVCAPSWRGRPARDNAYLDGWLSRGFAIVATDYEGLGTPGDHPYLLYRSEAHSILDGVRAALSDPGAELRNRIILVGQSQGAGAALGAAWLHPLYAPELDIKAAVLTGLVTGIATAQTHDKAKIYSDPNRMDPSFAMLRFAGTDHALHPSADLQGFLTPKGEQMLGTALHGCLHDLFAEARKLDLKNGGQMFSRSIGPIDDDMEANFTIPDGHVAMPVFVGTGLADGEAGAGGQYDAVAAMCSAGSPVVWHTYPGLTHNGTVNGSSADSAAFVASVLDGHPPRSNCASIAAPGPLQSPTPGVVFNN</sequence>